<evidence type="ECO:0000313" key="2">
    <source>
        <dbReference type="Proteomes" id="UP000027931"/>
    </source>
</evidence>
<reference evidence="1 2" key="1">
    <citation type="journal article" date="2013" name="Int. J. Syst. Evol. Microbiol.">
        <title>Tumebacillus flagellatus sp. nov., an alpha-amylase/pullulanase-producing bacterium isolated from cassava wastewater.</title>
        <authorList>
            <person name="Wang Q."/>
            <person name="Xie N."/>
            <person name="Qin Y."/>
            <person name="Shen N."/>
            <person name="Zhu J."/>
            <person name="Mi H."/>
            <person name="Huang R."/>
        </authorList>
    </citation>
    <scope>NUCLEOTIDE SEQUENCE [LARGE SCALE GENOMIC DNA]</scope>
    <source>
        <strain evidence="1 2">GST4</strain>
    </source>
</reference>
<keyword evidence="2" id="KW-1185">Reference proteome</keyword>
<dbReference type="eggNOG" id="ENOG5030SDZ">
    <property type="taxonomic scope" value="Bacteria"/>
</dbReference>
<organism evidence="1 2">
    <name type="scientific">Tumebacillus flagellatus</name>
    <dbReference type="NCBI Taxonomy" id="1157490"/>
    <lineage>
        <taxon>Bacteria</taxon>
        <taxon>Bacillati</taxon>
        <taxon>Bacillota</taxon>
        <taxon>Bacilli</taxon>
        <taxon>Bacillales</taxon>
        <taxon>Alicyclobacillaceae</taxon>
        <taxon>Tumebacillus</taxon>
    </lineage>
</organism>
<protein>
    <submittedName>
        <fullName evidence="1">Uncharacterized protein</fullName>
    </submittedName>
</protein>
<dbReference type="Proteomes" id="UP000027931">
    <property type="component" value="Unassembled WGS sequence"/>
</dbReference>
<gene>
    <name evidence="1" type="ORF">EL26_06465</name>
</gene>
<dbReference type="AlphaFoldDB" id="A0A074LVR0"/>
<sequence length="234" mass="26857">MELVKLASRFRRMMQKCDPSGIPQIPALANFPRGTCGDSSDLLAKYLIDHGFANVSYVYGMNGRQSHAWIECDGWIVDITADQFSEIDFPVIVTKNRGFHDRFKGQKKSSGDFERYDEWTVARLREAYRIICSMESEFDEVPGVEFTYKYLEPTSGSRVYLDKYSYVVSYGFLGSMKEHREITITSSGPCTLEQVLTDAREQIIASDQVEKYRSEEIDWESLSVIEAIINPFIE</sequence>
<proteinExistence type="predicted"/>
<name>A0A074LVR0_9BACL</name>
<dbReference type="EMBL" id="JMIR01000006">
    <property type="protein sequence ID" value="KEO84103.1"/>
    <property type="molecule type" value="Genomic_DNA"/>
</dbReference>
<evidence type="ECO:0000313" key="1">
    <source>
        <dbReference type="EMBL" id="KEO84103.1"/>
    </source>
</evidence>
<accession>A0A074LVR0</accession>
<comment type="caution">
    <text evidence="1">The sequence shown here is derived from an EMBL/GenBank/DDBJ whole genome shotgun (WGS) entry which is preliminary data.</text>
</comment>